<feature type="transmembrane region" description="Helical" evidence="1">
    <location>
        <begin position="6"/>
        <end position="25"/>
    </location>
</feature>
<feature type="transmembrane region" description="Helical" evidence="1">
    <location>
        <begin position="82"/>
        <end position="100"/>
    </location>
</feature>
<organism evidence="2 3">
    <name type="scientific">Streptomyces tremellae</name>
    <dbReference type="NCBI Taxonomy" id="1124239"/>
    <lineage>
        <taxon>Bacteria</taxon>
        <taxon>Bacillati</taxon>
        <taxon>Actinomycetota</taxon>
        <taxon>Actinomycetes</taxon>
        <taxon>Kitasatosporales</taxon>
        <taxon>Streptomycetaceae</taxon>
        <taxon>Streptomyces</taxon>
    </lineage>
</organism>
<evidence type="ECO:0000313" key="2">
    <source>
        <dbReference type="EMBL" id="GAA3707475.1"/>
    </source>
</evidence>
<keyword evidence="1" id="KW-0472">Membrane</keyword>
<evidence type="ECO:0000256" key="1">
    <source>
        <dbReference type="SAM" id="Phobius"/>
    </source>
</evidence>
<dbReference type="InterPro" id="IPR009732">
    <property type="entry name" value="DUF1304"/>
</dbReference>
<dbReference type="Proteomes" id="UP001499884">
    <property type="component" value="Unassembled WGS sequence"/>
</dbReference>
<proteinExistence type="predicted"/>
<feature type="transmembrane region" description="Helical" evidence="1">
    <location>
        <begin position="55"/>
        <end position="76"/>
    </location>
</feature>
<dbReference type="EMBL" id="BAABEP010000001">
    <property type="protein sequence ID" value="GAA3707475.1"/>
    <property type="molecule type" value="Genomic_DNA"/>
</dbReference>
<dbReference type="RefSeq" id="WP_345639872.1">
    <property type="nucleotide sequence ID" value="NZ_BAABEP010000001.1"/>
</dbReference>
<dbReference type="PANTHER" id="PTHR38446">
    <property type="entry name" value="BLL0914 PROTEIN"/>
    <property type="match status" value="1"/>
</dbReference>
<sequence length="128" mass="13268">MLVAGLVLAMVAGLIHLYIFVLESFRWTAPATRATFGTSAEQAQETRQLAYNQGFYNLFLAVAAIVGAVLVLAGTVTVGTTLAVTGTGSMVLAGLVLVSSDRTKLRAALVQVLAPALALIALLVAHLT</sequence>
<name>A0ABP7DLV1_9ACTN</name>
<evidence type="ECO:0000313" key="3">
    <source>
        <dbReference type="Proteomes" id="UP001499884"/>
    </source>
</evidence>
<accession>A0ABP7DLV1</accession>
<protein>
    <submittedName>
        <fullName evidence="2">DUF1304 domain-containing protein</fullName>
    </submittedName>
</protein>
<feature type="transmembrane region" description="Helical" evidence="1">
    <location>
        <begin position="107"/>
        <end position="127"/>
    </location>
</feature>
<reference evidence="3" key="1">
    <citation type="journal article" date="2019" name="Int. J. Syst. Evol. Microbiol.">
        <title>The Global Catalogue of Microorganisms (GCM) 10K type strain sequencing project: providing services to taxonomists for standard genome sequencing and annotation.</title>
        <authorList>
            <consortium name="The Broad Institute Genomics Platform"/>
            <consortium name="The Broad Institute Genome Sequencing Center for Infectious Disease"/>
            <person name="Wu L."/>
            <person name="Ma J."/>
        </authorList>
    </citation>
    <scope>NUCLEOTIDE SEQUENCE [LARGE SCALE GENOMIC DNA]</scope>
    <source>
        <strain evidence="3">JCM 30846</strain>
    </source>
</reference>
<keyword evidence="1" id="KW-0812">Transmembrane</keyword>
<keyword evidence="1" id="KW-1133">Transmembrane helix</keyword>
<dbReference type="PANTHER" id="PTHR38446:SF1">
    <property type="entry name" value="BLL0914 PROTEIN"/>
    <property type="match status" value="1"/>
</dbReference>
<dbReference type="Pfam" id="PF06993">
    <property type="entry name" value="DUF1304"/>
    <property type="match status" value="1"/>
</dbReference>
<keyword evidence="3" id="KW-1185">Reference proteome</keyword>
<gene>
    <name evidence="2" type="ORF">GCM10023082_01910</name>
</gene>
<comment type="caution">
    <text evidence="2">The sequence shown here is derived from an EMBL/GenBank/DDBJ whole genome shotgun (WGS) entry which is preliminary data.</text>
</comment>